<evidence type="ECO:0000256" key="1">
    <source>
        <dbReference type="SAM" id="Phobius"/>
    </source>
</evidence>
<feature type="transmembrane region" description="Helical" evidence="1">
    <location>
        <begin position="29"/>
        <end position="53"/>
    </location>
</feature>
<keyword evidence="1" id="KW-0472">Membrane</keyword>
<feature type="transmembrane region" description="Helical" evidence="1">
    <location>
        <begin position="102"/>
        <end position="135"/>
    </location>
</feature>
<reference evidence="3" key="1">
    <citation type="submission" date="2018-05" db="EMBL/GenBank/DDBJ databases">
        <title>Luteimonas pekinense sp. nov., isolated from human Meibomian gland secretions, Beijing, China.</title>
        <authorList>
            <person name="Wen T."/>
            <person name="Bai H."/>
            <person name="Lv H."/>
        </authorList>
    </citation>
    <scope>NUCLEOTIDE SEQUENCE [LARGE SCALE GENOMIC DNA]</scope>
    <source>
        <strain evidence="3">83-4</strain>
    </source>
</reference>
<accession>A0A344J7H2</accession>
<feature type="transmembrane region" description="Helical" evidence="1">
    <location>
        <begin position="156"/>
        <end position="175"/>
    </location>
</feature>
<name>A0A344J7H2_9GAMM</name>
<evidence type="ECO:0000313" key="3">
    <source>
        <dbReference type="Proteomes" id="UP000251842"/>
    </source>
</evidence>
<organism evidence="2 3">
    <name type="scientific">Solilutibacter oculi</name>
    <dbReference type="NCBI Taxonomy" id="2698682"/>
    <lineage>
        <taxon>Bacteria</taxon>
        <taxon>Pseudomonadati</taxon>
        <taxon>Pseudomonadota</taxon>
        <taxon>Gammaproteobacteria</taxon>
        <taxon>Lysobacterales</taxon>
        <taxon>Lysobacteraceae</taxon>
        <taxon>Solilutibacter</taxon>
    </lineage>
</organism>
<keyword evidence="1" id="KW-0812">Transmembrane</keyword>
<protein>
    <recommendedName>
        <fullName evidence="4">DUF2306 domain-containing protein</fullName>
    </recommendedName>
</protein>
<feature type="transmembrane region" description="Helical" evidence="1">
    <location>
        <begin position="195"/>
        <end position="212"/>
    </location>
</feature>
<keyword evidence="3" id="KW-1185">Reference proteome</keyword>
<gene>
    <name evidence="2" type="ORF">DCD74_10090</name>
</gene>
<evidence type="ECO:0008006" key="4">
    <source>
        <dbReference type="Google" id="ProtNLM"/>
    </source>
</evidence>
<proteinExistence type="predicted"/>
<dbReference type="Proteomes" id="UP000251842">
    <property type="component" value="Chromosome"/>
</dbReference>
<feature type="transmembrane region" description="Helical" evidence="1">
    <location>
        <begin position="60"/>
        <end position="82"/>
    </location>
</feature>
<dbReference type="RefSeq" id="WP_112927194.1">
    <property type="nucleotide sequence ID" value="NZ_CP029556.1"/>
</dbReference>
<dbReference type="EMBL" id="CP029556">
    <property type="protein sequence ID" value="AXA84982.1"/>
    <property type="molecule type" value="Genomic_DNA"/>
</dbReference>
<dbReference type="AlphaFoldDB" id="A0A344J7H2"/>
<dbReference type="KEGG" id="lue:DCD74_10090"/>
<evidence type="ECO:0000313" key="2">
    <source>
        <dbReference type="EMBL" id="AXA84982.1"/>
    </source>
</evidence>
<sequence>MHVALGSIALVAFWSAALMRKGSPRHRAIGRLFLWAMAGVIASGVPMVIEFAVFRHKPGIALFLAYLIAITANACWLAWRAVTDKRDWQAMTRRTGWHLNMGLPLLLGIAVVAMGIATRQALFIGFGLLGPWLGYSMLRFARRGPRVANWHVVQHYQSMLGAGVATHVAFLSIGLRPAWRWLQAHAVVPDALVNLFPWFAPLAVALAAGFWLDRRYARPLRRAAMP</sequence>
<keyword evidence="1" id="KW-1133">Transmembrane helix</keyword>
<dbReference type="OrthoDB" id="5984490at2"/>